<dbReference type="InterPro" id="IPR000089">
    <property type="entry name" value="Biotin_lipoyl"/>
</dbReference>
<dbReference type="PANTHER" id="PTHR45266">
    <property type="entry name" value="OXALOACETATE DECARBOXYLASE ALPHA CHAIN"/>
    <property type="match status" value="1"/>
</dbReference>
<organism evidence="3 4">
    <name type="scientific">Lactiplantibacillus daowaiensis</name>
    <dbReference type="NCBI Taxonomy" id="2559918"/>
    <lineage>
        <taxon>Bacteria</taxon>
        <taxon>Bacillati</taxon>
        <taxon>Bacillota</taxon>
        <taxon>Bacilli</taxon>
        <taxon>Lactobacillales</taxon>
        <taxon>Lactobacillaceae</taxon>
        <taxon>Lactiplantibacillus</taxon>
    </lineage>
</organism>
<dbReference type="EMBL" id="JBHSSC010000009">
    <property type="protein sequence ID" value="MFC6180280.1"/>
    <property type="molecule type" value="Genomic_DNA"/>
</dbReference>
<evidence type="ECO:0000313" key="3">
    <source>
        <dbReference type="EMBL" id="MFC6180280.1"/>
    </source>
</evidence>
<evidence type="ECO:0000259" key="2">
    <source>
        <dbReference type="PROSITE" id="PS50968"/>
    </source>
</evidence>
<dbReference type="RefSeq" id="WP_137627660.1">
    <property type="nucleotide sequence ID" value="NZ_BJDJ01000003.1"/>
</dbReference>
<comment type="caution">
    <text evidence="3">The sequence shown here is derived from an EMBL/GenBank/DDBJ whole genome shotgun (WGS) entry which is preliminary data.</text>
</comment>
<accession>A0ABW1RXN2</accession>
<gene>
    <name evidence="3" type="ORF">ACFP5Y_03470</name>
</gene>
<proteinExistence type="predicted"/>
<evidence type="ECO:0000313" key="4">
    <source>
        <dbReference type="Proteomes" id="UP001596282"/>
    </source>
</evidence>
<dbReference type="PANTHER" id="PTHR45266:SF3">
    <property type="entry name" value="OXALOACETATE DECARBOXYLASE ALPHA CHAIN"/>
    <property type="match status" value="1"/>
</dbReference>
<keyword evidence="4" id="KW-1185">Reference proteome</keyword>
<dbReference type="InterPro" id="IPR050709">
    <property type="entry name" value="Biotin_Carboxyl_Carrier/Decarb"/>
</dbReference>
<sequence length="128" mass="13713">MDLKDLDRLVAKYAQAGYQHIRVKAGDLEIEVSHADATKADAPVAVTNASATVDETVMTSPMVGVVHLAPELVVGQAVQQGQELGQIESMKLFNPLLAPHAGVVAAILVADQAAVEYQQPLFKLRKDR</sequence>
<reference evidence="4" key="1">
    <citation type="journal article" date="2019" name="Int. J. Syst. Evol. Microbiol.">
        <title>The Global Catalogue of Microorganisms (GCM) 10K type strain sequencing project: providing services to taxonomists for standard genome sequencing and annotation.</title>
        <authorList>
            <consortium name="The Broad Institute Genomics Platform"/>
            <consortium name="The Broad Institute Genome Sequencing Center for Infectious Disease"/>
            <person name="Wu L."/>
            <person name="Ma J."/>
        </authorList>
    </citation>
    <scope>NUCLEOTIDE SEQUENCE [LARGE SCALE GENOMIC DNA]</scope>
    <source>
        <strain evidence="4">CCM 8933</strain>
    </source>
</reference>
<keyword evidence="1" id="KW-0092">Biotin</keyword>
<name>A0ABW1RXN2_9LACO</name>
<dbReference type="CDD" id="cd06850">
    <property type="entry name" value="biotinyl_domain"/>
    <property type="match status" value="1"/>
</dbReference>
<evidence type="ECO:0000256" key="1">
    <source>
        <dbReference type="ARBA" id="ARBA00023267"/>
    </source>
</evidence>
<feature type="domain" description="Lipoyl-binding" evidence="2">
    <location>
        <begin position="46"/>
        <end position="125"/>
    </location>
</feature>
<dbReference type="PROSITE" id="PS50968">
    <property type="entry name" value="BIOTINYL_LIPOYL"/>
    <property type="match status" value="1"/>
</dbReference>
<dbReference type="SUPFAM" id="SSF51230">
    <property type="entry name" value="Single hybrid motif"/>
    <property type="match status" value="1"/>
</dbReference>
<dbReference type="Proteomes" id="UP001596282">
    <property type="component" value="Unassembled WGS sequence"/>
</dbReference>
<dbReference type="Gene3D" id="2.40.50.100">
    <property type="match status" value="1"/>
</dbReference>
<dbReference type="Pfam" id="PF00364">
    <property type="entry name" value="Biotin_lipoyl"/>
    <property type="match status" value="1"/>
</dbReference>
<protein>
    <submittedName>
        <fullName evidence="3">Acetyl-CoA carboxylase biotin carboxyl carrier protein</fullName>
    </submittedName>
</protein>
<dbReference type="InterPro" id="IPR011053">
    <property type="entry name" value="Single_hybrid_motif"/>
</dbReference>